<proteinExistence type="predicted"/>
<dbReference type="InterPro" id="IPR029515">
    <property type="entry name" value="Liprin"/>
</dbReference>
<sequence length="296" mass="32721">SVVNFISELQEQMCQFQKEINSKTQQKKPLEISTDSRFSVVCLAESAASRGKNITVSCDGPSGGMHKKEGTPDRPLGNLREGSSDAEQRCHCGGESVLLKELRILKDKVQYLEDQKLQYEKKLKETKAEICSLQQLLLSKNAEIESLHTQLLARPPLTPEISERDQELQRLRSGMKSLVAANDVKDKQIEELTLLLNQCRQFREVTHISRQAPSAVLSLSNGWTASSSSEEVDHVLTKTVDSASSKSDDVKSQVSTSSSSSQQTSFQSIQKDGDSRTEPQTLSSSLNDITNGHSPK</sequence>
<feature type="non-terminal residue" evidence="4">
    <location>
        <position position="1"/>
    </location>
</feature>
<keyword evidence="5" id="KW-1185">Reference proteome</keyword>
<dbReference type="EMBL" id="JAHRIN010026729">
    <property type="protein sequence ID" value="MEQ2200916.1"/>
    <property type="molecule type" value="Genomic_DNA"/>
</dbReference>
<feature type="compositionally biased region" description="Low complexity" evidence="3">
    <location>
        <begin position="252"/>
        <end position="265"/>
    </location>
</feature>
<feature type="region of interest" description="Disordered" evidence="3">
    <location>
        <begin position="58"/>
        <end position="87"/>
    </location>
</feature>
<organism evidence="4 5">
    <name type="scientific">Xenoophorus captivus</name>
    <dbReference type="NCBI Taxonomy" id="1517983"/>
    <lineage>
        <taxon>Eukaryota</taxon>
        <taxon>Metazoa</taxon>
        <taxon>Chordata</taxon>
        <taxon>Craniata</taxon>
        <taxon>Vertebrata</taxon>
        <taxon>Euteleostomi</taxon>
        <taxon>Actinopterygii</taxon>
        <taxon>Neopterygii</taxon>
        <taxon>Teleostei</taxon>
        <taxon>Neoteleostei</taxon>
        <taxon>Acanthomorphata</taxon>
        <taxon>Ovalentaria</taxon>
        <taxon>Atherinomorphae</taxon>
        <taxon>Cyprinodontiformes</taxon>
        <taxon>Goodeidae</taxon>
        <taxon>Xenoophorus</taxon>
    </lineage>
</organism>
<dbReference type="Proteomes" id="UP001434883">
    <property type="component" value="Unassembled WGS sequence"/>
</dbReference>
<protein>
    <submittedName>
        <fullName evidence="4">Uncharacterized protein</fullName>
    </submittedName>
</protein>
<keyword evidence="2" id="KW-0175">Coiled coil</keyword>
<evidence type="ECO:0000256" key="3">
    <source>
        <dbReference type="SAM" id="MobiDB-lite"/>
    </source>
</evidence>
<feature type="coiled-coil region" evidence="2">
    <location>
        <begin position="102"/>
        <end position="129"/>
    </location>
</feature>
<evidence type="ECO:0000256" key="2">
    <source>
        <dbReference type="SAM" id="Coils"/>
    </source>
</evidence>
<evidence type="ECO:0000256" key="1">
    <source>
        <dbReference type="ARBA" id="ARBA00022737"/>
    </source>
</evidence>
<evidence type="ECO:0000313" key="4">
    <source>
        <dbReference type="EMBL" id="MEQ2200916.1"/>
    </source>
</evidence>
<dbReference type="PANTHER" id="PTHR12587:SF18">
    <property type="entry name" value="LIPRIN-BETA-2"/>
    <property type="match status" value="1"/>
</dbReference>
<accession>A0ABV0QZP1</accession>
<keyword evidence="1" id="KW-0677">Repeat</keyword>
<reference evidence="4 5" key="1">
    <citation type="submission" date="2021-06" db="EMBL/GenBank/DDBJ databases">
        <authorList>
            <person name="Palmer J.M."/>
        </authorList>
    </citation>
    <scope>NUCLEOTIDE SEQUENCE [LARGE SCALE GENOMIC DNA]</scope>
    <source>
        <strain evidence="4 5">XC_2019</strain>
        <tissue evidence="4">Muscle</tissue>
    </source>
</reference>
<feature type="region of interest" description="Disordered" evidence="3">
    <location>
        <begin position="239"/>
        <end position="296"/>
    </location>
</feature>
<evidence type="ECO:0000313" key="5">
    <source>
        <dbReference type="Proteomes" id="UP001434883"/>
    </source>
</evidence>
<feature type="non-terminal residue" evidence="4">
    <location>
        <position position="296"/>
    </location>
</feature>
<gene>
    <name evidence="4" type="ORF">XENOCAPTIV_004861</name>
</gene>
<dbReference type="PANTHER" id="PTHR12587">
    <property type="entry name" value="LAR INTERACTING PROTEIN LIP -RELATED PROTEIN"/>
    <property type="match status" value="1"/>
</dbReference>
<comment type="caution">
    <text evidence="4">The sequence shown here is derived from an EMBL/GenBank/DDBJ whole genome shotgun (WGS) entry which is preliminary data.</text>
</comment>
<feature type="compositionally biased region" description="Polar residues" evidence="3">
    <location>
        <begin position="278"/>
        <end position="296"/>
    </location>
</feature>
<name>A0ABV0QZP1_9TELE</name>